<evidence type="ECO:0000313" key="5">
    <source>
        <dbReference type="EMBL" id="ODV88601.1"/>
    </source>
</evidence>
<dbReference type="GO" id="GO:0016567">
    <property type="term" value="P:protein ubiquitination"/>
    <property type="evidence" value="ECO:0007669"/>
    <property type="project" value="TreeGrafter"/>
</dbReference>
<feature type="repeat" description="WD" evidence="4">
    <location>
        <begin position="268"/>
        <end position="300"/>
    </location>
</feature>
<evidence type="ECO:0000313" key="6">
    <source>
        <dbReference type="Proteomes" id="UP000095023"/>
    </source>
</evidence>
<organism evidence="5 6">
    <name type="scientific">Tortispora caseinolytica NRRL Y-17796</name>
    <dbReference type="NCBI Taxonomy" id="767744"/>
    <lineage>
        <taxon>Eukaryota</taxon>
        <taxon>Fungi</taxon>
        <taxon>Dikarya</taxon>
        <taxon>Ascomycota</taxon>
        <taxon>Saccharomycotina</taxon>
        <taxon>Trigonopsidomycetes</taxon>
        <taxon>Trigonopsidales</taxon>
        <taxon>Trigonopsidaceae</taxon>
        <taxon>Tortispora</taxon>
    </lineage>
</organism>
<proteinExistence type="inferred from homology"/>
<dbReference type="Proteomes" id="UP000095023">
    <property type="component" value="Unassembled WGS sequence"/>
</dbReference>
<dbReference type="AlphaFoldDB" id="A0A1E4TA49"/>
<reference evidence="6" key="1">
    <citation type="submission" date="2016-02" db="EMBL/GenBank/DDBJ databases">
        <title>Comparative genomics of biotechnologically important yeasts.</title>
        <authorList>
            <consortium name="DOE Joint Genome Institute"/>
            <person name="Riley R."/>
            <person name="Haridas S."/>
            <person name="Wolfe K.H."/>
            <person name="Lopes M.R."/>
            <person name="Hittinger C.T."/>
            <person name="Goker M."/>
            <person name="Salamov A."/>
            <person name="Wisecaver J."/>
            <person name="Long T.M."/>
            <person name="Aerts A.L."/>
            <person name="Barry K."/>
            <person name="Choi C."/>
            <person name="Clum A."/>
            <person name="Coughlan A.Y."/>
            <person name="Deshpande S."/>
            <person name="Douglass A.P."/>
            <person name="Hanson S.J."/>
            <person name="Klenk H.-P."/>
            <person name="Labutti K."/>
            <person name="Lapidus A."/>
            <person name="Lindquist E."/>
            <person name="Lipzen A."/>
            <person name="Meier-Kolthoff J.P."/>
            <person name="Ohm R.A."/>
            <person name="Otillar R.P."/>
            <person name="Pangilinan J."/>
            <person name="Peng Y."/>
            <person name="Rokas A."/>
            <person name="Rosa C.A."/>
            <person name="Scheuner C."/>
            <person name="Sibirny A.A."/>
            <person name="Slot J.C."/>
            <person name="Stielow J.B."/>
            <person name="Sun H."/>
            <person name="Kurtzman C.P."/>
            <person name="Blackwell M."/>
            <person name="Jeffries T.W."/>
            <person name="Grigoriev I.V."/>
        </authorList>
    </citation>
    <scope>NUCLEOTIDE SEQUENCE [LARGE SCALE GENOMIC DNA]</scope>
    <source>
        <strain evidence="6">NRRL Y-17796</strain>
    </source>
</reference>
<dbReference type="OrthoDB" id="361494at2759"/>
<dbReference type="InterPro" id="IPR015943">
    <property type="entry name" value="WD40/YVTN_repeat-like_dom_sf"/>
</dbReference>
<name>A0A1E4TA49_9ASCO</name>
<dbReference type="SUPFAM" id="SSF50978">
    <property type="entry name" value="WD40 repeat-like"/>
    <property type="match status" value="1"/>
</dbReference>
<keyword evidence="3" id="KW-0677">Repeat</keyword>
<evidence type="ECO:0000256" key="4">
    <source>
        <dbReference type="PROSITE-ProRule" id="PRU00221"/>
    </source>
</evidence>
<dbReference type="SMART" id="SM00320">
    <property type="entry name" value="WD40"/>
    <property type="match status" value="3"/>
</dbReference>
<evidence type="ECO:0000256" key="3">
    <source>
        <dbReference type="ARBA" id="ARBA00022737"/>
    </source>
</evidence>
<accession>A0A1E4TA49</accession>
<dbReference type="Gene3D" id="2.130.10.10">
    <property type="entry name" value="YVTN repeat-like/Quinoprotein amine dehydrogenase"/>
    <property type="match status" value="1"/>
</dbReference>
<comment type="similarity">
    <text evidence="1">Belongs to the WD repeat EIPR1 family.</text>
</comment>
<evidence type="ECO:0000256" key="1">
    <source>
        <dbReference type="ARBA" id="ARBA00005672"/>
    </source>
</evidence>
<feature type="repeat" description="WD" evidence="4">
    <location>
        <begin position="301"/>
        <end position="334"/>
    </location>
</feature>
<dbReference type="InterPro" id="IPR001680">
    <property type="entry name" value="WD40_rpt"/>
</dbReference>
<dbReference type="PANTHER" id="PTHR14205:SF15">
    <property type="entry name" value="EARP AND GARP COMPLEX-INTERACTING PROTEIN 1"/>
    <property type="match status" value="1"/>
</dbReference>
<dbReference type="InterPro" id="IPR019775">
    <property type="entry name" value="WD40_repeat_CS"/>
</dbReference>
<sequence>MPILYRQNAMKRPVNQPVPQYMALKRKHEFWMLEQPQNLPPPEQPSVRSLYWKVPDSAEYLTSVAAHDEEPLFAVASGGDTQNLYVYEMEYSYENPGFSGLTHHQTITLPRIHSLCWLPRAKPNAFANVLATGNEAGIVNMVMLPDPHSNNPAEILRRFNHAHHVKASTGVNSRMSSVTLTTPDWVSAPNSSLITVYSDHLFLWDPTRSDRPVIKKHIHGSISADASQLRDGIVAAAGSYGVLLTDVRKKNPALLYPHDDNDTPAILVKWSPLNSDVMASTHSDGTIRVWDIRSSGPLTVLNTKSDRVNTIHWSKTNENELISGSADGSIQVWNTAIKPETVSRRSDRLSSGSSHESEYSWLSPAQRAARARRCAMFYSLSHKPSSTLAVNANLKSLISNELAKTNHAYIQRPQCVVGSVSLPESMHSSSFVTVTMDGHLALHYQPVSHELSHRDSMESVKSQSSLKTIDTVSMPATPEVSHSTYVPKSAKHEIAYQDESPTLPQITAFDDIAIPVVPESLPQLF</sequence>
<dbReference type="PROSITE" id="PS00678">
    <property type="entry name" value="WD_REPEATS_1"/>
    <property type="match status" value="1"/>
</dbReference>
<evidence type="ECO:0000256" key="2">
    <source>
        <dbReference type="ARBA" id="ARBA00022574"/>
    </source>
</evidence>
<dbReference type="Pfam" id="PF00400">
    <property type="entry name" value="WD40"/>
    <property type="match status" value="2"/>
</dbReference>
<dbReference type="PROSITE" id="PS50082">
    <property type="entry name" value="WD_REPEATS_2"/>
    <property type="match status" value="2"/>
</dbReference>
<dbReference type="PANTHER" id="PTHR14205">
    <property type="entry name" value="WD-REPEAT PROTEIN"/>
    <property type="match status" value="1"/>
</dbReference>
<dbReference type="InterPro" id="IPR040323">
    <property type="entry name" value="EIPR1"/>
</dbReference>
<keyword evidence="6" id="KW-1185">Reference proteome</keyword>
<keyword evidence="2 4" id="KW-0853">WD repeat</keyword>
<dbReference type="EMBL" id="KV453843">
    <property type="protein sequence ID" value="ODV88601.1"/>
    <property type="molecule type" value="Genomic_DNA"/>
</dbReference>
<gene>
    <name evidence="5" type="ORF">CANCADRAFT_125676</name>
</gene>
<dbReference type="PROSITE" id="PS50294">
    <property type="entry name" value="WD_REPEATS_REGION"/>
    <property type="match status" value="1"/>
</dbReference>
<dbReference type="InterPro" id="IPR036322">
    <property type="entry name" value="WD40_repeat_dom_sf"/>
</dbReference>
<protein>
    <submittedName>
        <fullName evidence="5">Uncharacterized protein</fullName>
    </submittedName>
</protein>